<evidence type="ECO:0000259" key="2">
    <source>
        <dbReference type="Pfam" id="PF07995"/>
    </source>
</evidence>
<dbReference type="PANTHER" id="PTHR19328">
    <property type="entry name" value="HEDGEHOG-INTERACTING PROTEIN"/>
    <property type="match status" value="1"/>
</dbReference>
<dbReference type="Gene3D" id="2.120.10.30">
    <property type="entry name" value="TolB, C-terminal domain"/>
    <property type="match status" value="1"/>
</dbReference>
<reference evidence="3 4" key="1">
    <citation type="journal article" date="2015" name="Nature">
        <title>rRNA introns, odd ribosomes, and small enigmatic genomes across a large radiation of phyla.</title>
        <authorList>
            <person name="Brown C.T."/>
            <person name="Hug L.A."/>
            <person name="Thomas B.C."/>
            <person name="Sharon I."/>
            <person name="Castelle C.J."/>
            <person name="Singh A."/>
            <person name="Wilkins M.J."/>
            <person name="Williams K.H."/>
            <person name="Banfield J.F."/>
        </authorList>
    </citation>
    <scope>NUCLEOTIDE SEQUENCE [LARGE SCALE GENOMIC DNA]</scope>
</reference>
<dbReference type="PANTHER" id="PTHR19328:SF13">
    <property type="entry name" value="HIPL1 PROTEIN"/>
    <property type="match status" value="1"/>
</dbReference>
<dbReference type="SUPFAM" id="SSF50952">
    <property type="entry name" value="Soluble quinoprotein glucose dehydrogenase"/>
    <property type="match status" value="1"/>
</dbReference>
<evidence type="ECO:0000313" key="3">
    <source>
        <dbReference type="EMBL" id="KKU03388.1"/>
    </source>
</evidence>
<dbReference type="InterPro" id="IPR011041">
    <property type="entry name" value="Quinoprot_gluc/sorb_DH_b-prop"/>
</dbReference>
<dbReference type="PATRIC" id="fig|1618366.3.peg.17"/>
<comment type="caution">
    <text evidence="3">The sequence shown here is derived from an EMBL/GenBank/DDBJ whole genome shotgun (WGS) entry which is preliminary data.</text>
</comment>
<accession>A0A0G1PD80</accession>
<proteinExistence type="predicted"/>
<dbReference type="InterPro" id="IPR012938">
    <property type="entry name" value="Glc/Sorbosone_DH"/>
</dbReference>
<keyword evidence="1" id="KW-0812">Transmembrane</keyword>
<organism evidence="3 4">
    <name type="scientific">Candidatus Amesbacteria bacterium GW2011_GWC2_45_19</name>
    <dbReference type="NCBI Taxonomy" id="1618366"/>
    <lineage>
        <taxon>Bacteria</taxon>
        <taxon>Candidatus Amesiibacteriota</taxon>
    </lineage>
</organism>
<sequence length="349" mass="38670">MNKNLLIILAFVVFIGTITVVNFYQRIRPEIGEITKVQENIEVIAQNLTIPWEAAFLPDGEILVTERPGTLLLIKGKQKIPIDGVKHVGEGGLLGLAIHPDFAKNKYVYLYYTYSSIENNTLNRVVRFKLENAKLTNEQVIVDAIPGAVNHNGGRIKFGPDGFLYITTGDAQNPSLAQDKNSLAGKILRITDEGKVEVYSYGHRNPQGLIWDSQGRLWATEHGPQALDELNLIEKGANYGWPIIQGDQKQEGMVSPIIQSGPNVTWAPAGAAFSDGSIFFGGLRGEALFEYKIADKSLKRHFQGQFGRIRVVVLGPDNYLYITTSNTDGRGNPKEKDDKLIKVNPKVLK</sequence>
<name>A0A0G1PD80_9BACT</name>
<dbReference type="InterPro" id="IPR011042">
    <property type="entry name" value="6-blade_b-propeller_TolB-like"/>
</dbReference>
<keyword evidence="1" id="KW-0472">Membrane</keyword>
<protein>
    <submittedName>
        <fullName evidence="3">Quinoprotein glucose dehydrogenase</fullName>
    </submittedName>
</protein>
<dbReference type="Pfam" id="PF07995">
    <property type="entry name" value="GSDH"/>
    <property type="match status" value="1"/>
</dbReference>
<evidence type="ECO:0000256" key="1">
    <source>
        <dbReference type="SAM" id="Phobius"/>
    </source>
</evidence>
<dbReference type="AlphaFoldDB" id="A0A0G1PD80"/>
<feature type="transmembrane region" description="Helical" evidence="1">
    <location>
        <begin position="6"/>
        <end position="24"/>
    </location>
</feature>
<dbReference type="Proteomes" id="UP000034264">
    <property type="component" value="Unassembled WGS sequence"/>
</dbReference>
<dbReference type="EMBL" id="LCKS01000001">
    <property type="protein sequence ID" value="KKU03388.1"/>
    <property type="molecule type" value="Genomic_DNA"/>
</dbReference>
<keyword evidence="1" id="KW-1133">Transmembrane helix</keyword>
<evidence type="ECO:0000313" key="4">
    <source>
        <dbReference type="Proteomes" id="UP000034264"/>
    </source>
</evidence>
<gene>
    <name evidence="3" type="ORF">UX05_C0001G0017</name>
</gene>
<feature type="domain" description="Glucose/Sorbosone dehydrogenase" evidence="2">
    <location>
        <begin position="48"/>
        <end position="330"/>
    </location>
</feature>